<protein>
    <submittedName>
        <fullName evidence="1">Uncharacterized protein</fullName>
    </submittedName>
</protein>
<reference evidence="1" key="1">
    <citation type="submission" date="2020-03" db="EMBL/GenBank/DDBJ databases">
        <title>The deep terrestrial virosphere.</title>
        <authorList>
            <person name="Holmfeldt K."/>
            <person name="Nilsson E."/>
            <person name="Simone D."/>
            <person name="Lopez-Fernandez M."/>
            <person name="Wu X."/>
            <person name="de Brujin I."/>
            <person name="Lundin D."/>
            <person name="Andersson A."/>
            <person name="Bertilsson S."/>
            <person name="Dopson M."/>
        </authorList>
    </citation>
    <scope>NUCLEOTIDE SEQUENCE</scope>
    <source>
        <strain evidence="1">MM415B04365</strain>
    </source>
</reference>
<accession>A0A6M3LF98</accession>
<sequence length="52" mass="6246">MNKYHNEYMEALKAQREGKICPFDEKPCKIYIDWELCKKCKRNLEELAALIP</sequence>
<name>A0A6M3LF98_9ZZZZ</name>
<organism evidence="1">
    <name type="scientific">viral metagenome</name>
    <dbReference type="NCBI Taxonomy" id="1070528"/>
    <lineage>
        <taxon>unclassified sequences</taxon>
        <taxon>metagenomes</taxon>
        <taxon>organismal metagenomes</taxon>
    </lineage>
</organism>
<evidence type="ECO:0000313" key="1">
    <source>
        <dbReference type="EMBL" id="QJA93103.1"/>
    </source>
</evidence>
<proteinExistence type="predicted"/>
<gene>
    <name evidence="1" type="ORF">MM415B04365_0013</name>
</gene>
<dbReference type="EMBL" id="MT143122">
    <property type="protein sequence ID" value="QJA93103.1"/>
    <property type="molecule type" value="Genomic_DNA"/>
</dbReference>
<dbReference type="AlphaFoldDB" id="A0A6M3LF98"/>